<reference evidence="6 7" key="1">
    <citation type="journal article" date="2013" name="Genome Announc.">
        <title>Draft Genome Sequence of Aeromonas molluscorum Strain 848TT, Isolated from Bivalve Molluscs.</title>
        <authorList>
            <person name="Spataro N."/>
            <person name="Farfan M."/>
            <person name="Albarral V."/>
            <person name="Sanglas A."/>
            <person name="Loren J.G."/>
            <person name="Fuste M.C."/>
            <person name="Bosch E."/>
        </authorList>
    </citation>
    <scope>NUCLEOTIDE SEQUENCE [LARGE SCALE GENOMIC DNA]</scope>
    <source>
        <strain evidence="6 7">848</strain>
    </source>
</reference>
<dbReference type="SUPFAM" id="SSF52096">
    <property type="entry name" value="ClpP/crotonase"/>
    <property type="match status" value="1"/>
</dbReference>
<protein>
    <submittedName>
        <fullName evidence="6">Enoyl-CoA hydratase/isomerase family protein</fullName>
    </submittedName>
</protein>
<evidence type="ECO:0000313" key="6">
    <source>
        <dbReference type="EMBL" id="EOD54351.1"/>
    </source>
</evidence>
<proteinExistence type="inferred from homology"/>
<evidence type="ECO:0000256" key="2">
    <source>
        <dbReference type="ARBA" id="ARBA00005254"/>
    </source>
</evidence>
<dbReference type="Proteomes" id="UP000013526">
    <property type="component" value="Unassembled WGS sequence"/>
</dbReference>
<dbReference type="CDD" id="cd06558">
    <property type="entry name" value="crotonase-like"/>
    <property type="match status" value="1"/>
</dbReference>
<dbReference type="RefSeq" id="WP_005905219.1">
    <property type="nucleotide sequence ID" value="NZ_AQGQ01000114.1"/>
</dbReference>
<dbReference type="InterPro" id="IPR014748">
    <property type="entry name" value="Enoyl-CoA_hydra_C"/>
</dbReference>
<dbReference type="PATRIC" id="fig|1268236.3.peg.2913"/>
<evidence type="ECO:0000256" key="5">
    <source>
        <dbReference type="ARBA" id="ARBA00023235"/>
    </source>
</evidence>
<keyword evidence="5 6" id="KW-0413">Isomerase</keyword>
<evidence type="ECO:0000256" key="3">
    <source>
        <dbReference type="ARBA" id="ARBA00022832"/>
    </source>
</evidence>
<comment type="similarity">
    <text evidence="2">Belongs to the enoyl-CoA hydratase/isomerase family.</text>
</comment>
<dbReference type="InterPro" id="IPR029045">
    <property type="entry name" value="ClpP/crotonase-like_dom_sf"/>
</dbReference>
<keyword evidence="7" id="KW-1185">Reference proteome</keyword>
<dbReference type="GO" id="GO:0016853">
    <property type="term" value="F:isomerase activity"/>
    <property type="evidence" value="ECO:0007669"/>
    <property type="project" value="UniProtKB-KW"/>
</dbReference>
<dbReference type="Gene3D" id="1.10.12.10">
    <property type="entry name" value="Lyase 2-enoyl-coa Hydratase, Chain A, domain 2"/>
    <property type="match status" value="1"/>
</dbReference>
<dbReference type="EMBL" id="AQGQ01000114">
    <property type="protein sequence ID" value="EOD54351.1"/>
    <property type="molecule type" value="Genomic_DNA"/>
</dbReference>
<dbReference type="PANTHER" id="PTHR43149">
    <property type="entry name" value="ENOYL-COA HYDRATASE"/>
    <property type="match status" value="1"/>
</dbReference>
<gene>
    <name evidence="6" type="ORF">G113_14831</name>
</gene>
<comment type="caution">
    <text evidence="6">The sequence shown here is derived from an EMBL/GenBank/DDBJ whole genome shotgun (WGS) entry which is preliminary data.</text>
</comment>
<dbReference type="AlphaFoldDB" id="R1H143"/>
<sequence length="278" mass="30673">MEITTAKSPTISQQRVNCKIEQGIAEVMLSRPEKLNALDLPMFRALEQTLLSLRQLPGLRAVILHGEGRAFSAGLDVKSMLKQPLAALDILKREADEATNLAQRVAYGWHLLPVPVIAVTQGLCFGGGLQIALGADFRFSTPDCRFSVMEIKWGIIPDMSGSVTLRNLMGVDTAMELAMSGRELLAPEAKVLGLVSRVCEDPLAEARAFANDLLGKSPDALAGIKQLYRQAWAHSDEAMLKEETRLQQKILGRPNQWRATLKGLFGWRLRFGARRDLN</sequence>
<dbReference type="GO" id="GO:0006635">
    <property type="term" value="P:fatty acid beta-oxidation"/>
    <property type="evidence" value="ECO:0007669"/>
    <property type="project" value="UniProtKB-UniPathway"/>
</dbReference>
<dbReference type="Pfam" id="PF00378">
    <property type="entry name" value="ECH_1"/>
    <property type="match status" value="1"/>
</dbReference>
<keyword evidence="3" id="KW-0276">Fatty acid metabolism</keyword>
<keyword evidence="4" id="KW-0443">Lipid metabolism</keyword>
<evidence type="ECO:0000256" key="1">
    <source>
        <dbReference type="ARBA" id="ARBA00005005"/>
    </source>
</evidence>
<name>R1H143_9GAMM</name>
<dbReference type="PANTHER" id="PTHR43149:SF1">
    <property type="entry name" value="DELTA(3,5)-DELTA(2,4)-DIENOYL-COA ISOMERASE, MITOCHONDRIAL"/>
    <property type="match status" value="1"/>
</dbReference>
<dbReference type="Gene3D" id="3.90.226.10">
    <property type="entry name" value="2-enoyl-CoA Hydratase, Chain A, domain 1"/>
    <property type="match status" value="1"/>
</dbReference>
<dbReference type="InterPro" id="IPR001753">
    <property type="entry name" value="Enoyl-CoA_hydra/iso"/>
</dbReference>
<evidence type="ECO:0000313" key="7">
    <source>
        <dbReference type="Proteomes" id="UP000013526"/>
    </source>
</evidence>
<dbReference type="InterPro" id="IPR045002">
    <property type="entry name" value="Ech1-like"/>
</dbReference>
<organism evidence="6 7">
    <name type="scientific">Aeromonas molluscorum 848</name>
    <dbReference type="NCBI Taxonomy" id="1268236"/>
    <lineage>
        <taxon>Bacteria</taxon>
        <taxon>Pseudomonadati</taxon>
        <taxon>Pseudomonadota</taxon>
        <taxon>Gammaproteobacteria</taxon>
        <taxon>Aeromonadales</taxon>
        <taxon>Aeromonadaceae</taxon>
        <taxon>Aeromonas</taxon>
    </lineage>
</organism>
<comment type="pathway">
    <text evidence="1">Lipid metabolism; fatty acid beta-oxidation.</text>
</comment>
<accession>R1H143</accession>
<dbReference type="UniPathway" id="UPA00659"/>
<evidence type="ECO:0000256" key="4">
    <source>
        <dbReference type="ARBA" id="ARBA00023098"/>
    </source>
</evidence>
<dbReference type="NCBIfam" id="NF005699">
    <property type="entry name" value="PRK07509.1"/>
    <property type="match status" value="1"/>
</dbReference>